<proteinExistence type="predicted"/>
<evidence type="ECO:0000313" key="8">
    <source>
        <dbReference type="EMBL" id="SHJ95207.1"/>
    </source>
</evidence>
<dbReference type="InterPro" id="IPR011701">
    <property type="entry name" value="MFS"/>
</dbReference>
<dbReference type="GO" id="GO:0022857">
    <property type="term" value="F:transmembrane transporter activity"/>
    <property type="evidence" value="ECO:0007669"/>
    <property type="project" value="InterPro"/>
</dbReference>
<gene>
    <name evidence="8" type="ORF">SAMN05443637_101258</name>
</gene>
<accession>A0A1M6NHP5</accession>
<dbReference type="PROSITE" id="PS50850">
    <property type="entry name" value="MFS"/>
    <property type="match status" value="1"/>
</dbReference>
<dbReference type="STRING" id="1848.SAMN05443637_101258"/>
<dbReference type="EMBL" id="FRAP01000001">
    <property type="protein sequence ID" value="SHJ95207.1"/>
    <property type="molecule type" value="Genomic_DNA"/>
</dbReference>
<dbReference type="OrthoDB" id="4544213at2"/>
<feature type="transmembrane region" description="Helical" evidence="6">
    <location>
        <begin position="219"/>
        <end position="241"/>
    </location>
</feature>
<keyword evidence="5 6" id="KW-0472">Membrane</keyword>
<evidence type="ECO:0000256" key="2">
    <source>
        <dbReference type="ARBA" id="ARBA00022475"/>
    </source>
</evidence>
<keyword evidence="9" id="KW-1185">Reference proteome</keyword>
<dbReference type="Pfam" id="PF07690">
    <property type="entry name" value="MFS_1"/>
    <property type="match status" value="1"/>
</dbReference>
<dbReference type="PANTHER" id="PTHR23513:SF11">
    <property type="entry name" value="STAPHYLOFERRIN A TRANSPORTER"/>
    <property type="match status" value="1"/>
</dbReference>
<reference evidence="8 9" key="1">
    <citation type="submission" date="2016-11" db="EMBL/GenBank/DDBJ databases">
        <authorList>
            <person name="Jaros S."/>
            <person name="Januszkiewicz K."/>
            <person name="Wedrychowicz H."/>
        </authorList>
    </citation>
    <scope>NUCLEOTIDE SEQUENCE [LARGE SCALE GENOMIC DNA]</scope>
    <source>
        <strain evidence="8 9">DSM 43832</strain>
    </source>
</reference>
<dbReference type="SUPFAM" id="SSF103473">
    <property type="entry name" value="MFS general substrate transporter"/>
    <property type="match status" value="1"/>
</dbReference>
<sequence length="400" mass="39810">MKRRDFVLLWTGQAVSQLGSRTYGVAYMLWVLQESTPAVLGLAAMLTLIGFACAQLPAGWLADALDRRRVLVTTDLAAATAAGAFLLMTATDTFSAVAVFAAATVLGVCWAVRLPVELAAVPSVVGAEGTASAVAVMQARAYGAGLAGSLLAGALFAVAPWLPFLLDTASYVVAAVATAAIRTPLSPEDRTAGRLADCLADVRAGLAVFWAQRFVRGSALLSAAGALVVGATGFSVVVLLARSGTPSPVTGIVLATGSACALIGALATPRLLRRCGERVLLIGAPAVTAVGVAALVVGGGPAAVAAAYGAVLLAQPVWDAVVTSRQLVLVDDAVRGRVQSAAGLLMAIPMALAPALAGAATEALGSPATLTGAAVLMAAVTVGAIGLVRPAAPVVTASAR</sequence>
<dbReference type="InterPro" id="IPR036259">
    <property type="entry name" value="MFS_trans_sf"/>
</dbReference>
<organism evidence="8 9">
    <name type="scientific">Pseudonocardia thermophila</name>
    <dbReference type="NCBI Taxonomy" id="1848"/>
    <lineage>
        <taxon>Bacteria</taxon>
        <taxon>Bacillati</taxon>
        <taxon>Actinomycetota</taxon>
        <taxon>Actinomycetes</taxon>
        <taxon>Pseudonocardiales</taxon>
        <taxon>Pseudonocardiaceae</taxon>
        <taxon>Pseudonocardia</taxon>
    </lineage>
</organism>
<name>A0A1M6NHP5_PSETH</name>
<evidence type="ECO:0000256" key="1">
    <source>
        <dbReference type="ARBA" id="ARBA00004651"/>
    </source>
</evidence>
<dbReference type="AlphaFoldDB" id="A0A1M6NHP5"/>
<evidence type="ECO:0000256" key="3">
    <source>
        <dbReference type="ARBA" id="ARBA00022692"/>
    </source>
</evidence>
<keyword evidence="3 6" id="KW-0812">Transmembrane</keyword>
<dbReference type="InterPro" id="IPR020846">
    <property type="entry name" value="MFS_dom"/>
</dbReference>
<evidence type="ECO:0000256" key="4">
    <source>
        <dbReference type="ARBA" id="ARBA00022989"/>
    </source>
</evidence>
<feature type="transmembrane region" description="Helical" evidence="6">
    <location>
        <begin position="38"/>
        <end position="58"/>
    </location>
</feature>
<feature type="transmembrane region" description="Helical" evidence="6">
    <location>
        <begin position="303"/>
        <end position="321"/>
    </location>
</feature>
<protein>
    <submittedName>
        <fullName evidence="8">Major Facilitator Superfamily protein</fullName>
    </submittedName>
</protein>
<evidence type="ECO:0000256" key="6">
    <source>
        <dbReference type="SAM" id="Phobius"/>
    </source>
</evidence>
<dbReference type="Proteomes" id="UP000184363">
    <property type="component" value="Unassembled WGS sequence"/>
</dbReference>
<feature type="transmembrane region" description="Helical" evidence="6">
    <location>
        <begin position="247"/>
        <end position="267"/>
    </location>
</feature>
<keyword evidence="2" id="KW-1003">Cell membrane</keyword>
<evidence type="ECO:0000256" key="5">
    <source>
        <dbReference type="ARBA" id="ARBA00023136"/>
    </source>
</evidence>
<feature type="transmembrane region" description="Helical" evidence="6">
    <location>
        <begin position="70"/>
        <end position="88"/>
    </location>
</feature>
<keyword evidence="4 6" id="KW-1133">Transmembrane helix</keyword>
<dbReference type="RefSeq" id="WP_073454946.1">
    <property type="nucleotide sequence ID" value="NZ_CALGVN010000063.1"/>
</dbReference>
<evidence type="ECO:0000259" key="7">
    <source>
        <dbReference type="PROSITE" id="PS50850"/>
    </source>
</evidence>
<dbReference type="Gene3D" id="1.20.1250.20">
    <property type="entry name" value="MFS general substrate transporter like domains"/>
    <property type="match status" value="1"/>
</dbReference>
<feature type="transmembrane region" description="Helical" evidence="6">
    <location>
        <begin position="367"/>
        <end position="388"/>
    </location>
</feature>
<evidence type="ECO:0000313" key="9">
    <source>
        <dbReference type="Proteomes" id="UP000184363"/>
    </source>
</evidence>
<feature type="transmembrane region" description="Helical" evidence="6">
    <location>
        <begin position="279"/>
        <end position="297"/>
    </location>
</feature>
<feature type="transmembrane region" description="Helical" evidence="6">
    <location>
        <begin position="141"/>
        <end position="162"/>
    </location>
</feature>
<dbReference type="PANTHER" id="PTHR23513">
    <property type="entry name" value="INTEGRAL MEMBRANE EFFLUX PROTEIN-RELATED"/>
    <property type="match status" value="1"/>
</dbReference>
<feature type="domain" description="Major facilitator superfamily (MFS) profile" evidence="7">
    <location>
        <begin position="1"/>
        <end position="396"/>
    </location>
</feature>
<feature type="transmembrane region" description="Helical" evidence="6">
    <location>
        <begin position="94"/>
        <end position="112"/>
    </location>
</feature>
<feature type="transmembrane region" description="Helical" evidence="6">
    <location>
        <begin position="342"/>
        <end position="361"/>
    </location>
</feature>
<comment type="subcellular location">
    <subcellularLocation>
        <location evidence="1">Cell membrane</location>
        <topology evidence="1">Multi-pass membrane protein</topology>
    </subcellularLocation>
</comment>
<dbReference type="GO" id="GO:0005886">
    <property type="term" value="C:plasma membrane"/>
    <property type="evidence" value="ECO:0007669"/>
    <property type="project" value="UniProtKB-SubCell"/>
</dbReference>